<evidence type="ECO:0000256" key="3">
    <source>
        <dbReference type="ARBA" id="ARBA00011738"/>
    </source>
</evidence>
<dbReference type="InterPro" id="IPR004839">
    <property type="entry name" value="Aminotransferase_I/II_large"/>
</dbReference>
<dbReference type="GO" id="GO:0030170">
    <property type="term" value="F:pyridoxal phosphate binding"/>
    <property type="evidence" value="ECO:0007669"/>
    <property type="project" value="InterPro"/>
</dbReference>
<dbReference type="GO" id="GO:0008483">
    <property type="term" value="F:transaminase activity"/>
    <property type="evidence" value="ECO:0007669"/>
    <property type="project" value="UniProtKB-KW"/>
</dbReference>
<keyword evidence="4 8" id="KW-0032">Aminotransferase</keyword>
<dbReference type="eggNOG" id="COG1167">
    <property type="taxonomic scope" value="Bacteria"/>
</dbReference>
<evidence type="ECO:0000256" key="6">
    <source>
        <dbReference type="ARBA" id="ARBA00022898"/>
    </source>
</evidence>
<keyword evidence="5 8" id="KW-0808">Transferase</keyword>
<evidence type="ECO:0000259" key="7">
    <source>
        <dbReference type="Pfam" id="PF00155"/>
    </source>
</evidence>
<dbReference type="SUPFAM" id="SSF53383">
    <property type="entry name" value="PLP-dependent transferases"/>
    <property type="match status" value="1"/>
</dbReference>
<dbReference type="Proteomes" id="UP000004736">
    <property type="component" value="Unassembled WGS sequence"/>
</dbReference>
<accession>C9LRE4</accession>
<dbReference type="InterPro" id="IPR050859">
    <property type="entry name" value="Class-I_PLP-dep_aminotransf"/>
</dbReference>
<comment type="cofactor">
    <cofactor evidence="1">
        <name>pyridoxal 5'-phosphate</name>
        <dbReference type="ChEBI" id="CHEBI:597326"/>
    </cofactor>
</comment>
<reference evidence="8" key="1">
    <citation type="submission" date="2009-09" db="EMBL/GenBank/DDBJ databases">
        <authorList>
            <person name="Weinstock G."/>
            <person name="Sodergren E."/>
            <person name="Clifton S."/>
            <person name="Fulton L."/>
            <person name="Fulton B."/>
            <person name="Courtney L."/>
            <person name="Fronick C."/>
            <person name="Harrison M."/>
            <person name="Strong C."/>
            <person name="Farmer C."/>
            <person name="Delahaunty K."/>
            <person name="Markovic C."/>
            <person name="Hall O."/>
            <person name="Minx P."/>
            <person name="Tomlinson C."/>
            <person name="Mitreva M."/>
            <person name="Nelson J."/>
            <person name="Hou S."/>
            <person name="Wollam A."/>
            <person name="Pepin K.H."/>
            <person name="Johnson M."/>
            <person name="Bhonagiri V."/>
            <person name="Nash W.E."/>
            <person name="Warren W."/>
            <person name="Chinwalla A."/>
            <person name="Mardis E.R."/>
            <person name="Wilson R.K."/>
        </authorList>
    </citation>
    <scope>NUCLEOTIDE SEQUENCE [LARGE SCALE GENOMIC DNA]</scope>
    <source>
        <strain evidence="8">DSM 15470</strain>
    </source>
</reference>
<evidence type="ECO:0000256" key="4">
    <source>
        <dbReference type="ARBA" id="ARBA00022576"/>
    </source>
</evidence>
<dbReference type="PANTHER" id="PTHR42790">
    <property type="entry name" value="AMINOTRANSFERASE"/>
    <property type="match status" value="1"/>
</dbReference>
<sequence length="411" mass="46349">MMREVKERCTMAIRFSEVLGKMKGSDLGPLLALTAQPDIISFAGGLPAPITFPLKELEEVAVKVRQEDGAGAMQYGPSLGFMGLREAIAARMNRMYVPMGMTEISAKNIMIVTGSQQGLDITGRVFLDKDDVVLIESPSYLGAIGAFALEQPKFVEVPTDGEGMIPEELEKLIQTTERVKFIYVIPNYQNPTGICWSLERRRKLMELATKYEIPVFEDNPYGDLRFEGEEIAPLISMDPKHLVMYSGTFSKTLAPGMRLAWMVCNDDILAKMDLVKGSTDLHTPSVTQREVALYMQNYDFERHVEENCRLYAHRRDVMCDAIKKHFPADVKCTYPHGGLFLWVELPDGCDARDLFAEAIKRKVAYVPGDSFFPASGKRNYFRLNFSYNDDEKTVEGIRRLAEALKSYLTVK</sequence>
<name>C9LRE4_9FIRM</name>
<feature type="domain" description="Aminotransferase class I/classII large" evidence="7">
    <location>
        <begin position="56"/>
        <end position="397"/>
    </location>
</feature>
<dbReference type="GO" id="GO:1901605">
    <property type="term" value="P:alpha-amino acid metabolic process"/>
    <property type="evidence" value="ECO:0007669"/>
    <property type="project" value="TreeGrafter"/>
</dbReference>
<dbReference type="Pfam" id="PF00155">
    <property type="entry name" value="Aminotran_1_2"/>
    <property type="match status" value="1"/>
</dbReference>
<dbReference type="InterPro" id="IPR015424">
    <property type="entry name" value="PyrdxlP-dep_Trfase"/>
</dbReference>
<keyword evidence="9" id="KW-1185">Reference proteome</keyword>
<dbReference type="EC" id="2.6.1.-" evidence="8"/>
<evidence type="ECO:0000256" key="1">
    <source>
        <dbReference type="ARBA" id="ARBA00001933"/>
    </source>
</evidence>
<dbReference type="PANTHER" id="PTHR42790:SF19">
    <property type="entry name" value="KYNURENINE_ALPHA-AMINOADIPATE AMINOTRANSFERASE, MITOCHONDRIAL"/>
    <property type="match status" value="1"/>
</dbReference>
<dbReference type="AlphaFoldDB" id="C9LRE4"/>
<keyword evidence="6" id="KW-0663">Pyridoxal phosphate</keyword>
<dbReference type="HOGENOM" id="CLU_017584_0_6_9"/>
<dbReference type="InterPro" id="IPR015422">
    <property type="entry name" value="PyrdxlP-dep_Trfase_small"/>
</dbReference>
<evidence type="ECO:0000256" key="5">
    <source>
        <dbReference type="ARBA" id="ARBA00022679"/>
    </source>
</evidence>
<evidence type="ECO:0000256" key="2">
    <source>
        <dbReference type="ARBA" id="ARBA00007441"/>
    </source>
</evidence>
<protein>
    <submittedName>
        <fullName evidence="8">Aminotransferase, class I/II</fullName>
        <ecNumber evidence="8">2.6.1.-</ecNumber>
    </submittedName>
</protein>
<gene>
    <name evidence="8" type="ORF">GCWU000321_00418</name>
</gene>
<organism evidence="8 9">
    <name type="scientific">Dialister invisus DSM 15470</name>
    <dbReference type="NCBI Taxonomy" id="592028"/>
    <lineage>
        <taxon>Bacteria</taxon>
        <taxon>Bacillati</taxon>
        <taxon>Bacillota</taxon>
        <taxon>Negativicutes</taxon>
        <taxon>Veillonellales</taxon>
        <taxon>Veillonellaceae</taxon>
        <taxon>Dialister</taxon>
    </lineage>
</organism>
<comment type="subunit">
    <text evidence="3">Homodimer.</text>
</comment>
<dbReference type="InterPro" id="IPR015421">
    <property type="entry name" value="PyrdxlP-dep_Trfase_major"/>
</dbReference>
<dbReference type="STRING" id="592028.GCWU000321_00418"/>
<evidence type="ECO:0000313" key="9">
    <source>
        <dbReference type="Proteomes" id="UP000004736"/>
    </source>
</evidence>
<evidence type="ECO:0000313" key="8">
    <source>
        <dbReference type="EMBL" id="EEW96473.1"/>
    </source>
</evidence>
<dbReference type="EMBL" id="ACIM02000001">
    <property type="protein sequence ID" value="EEW96473.1"/>
    <property type="molecule type" value="Genomic_DNA"/>
</dbReference>
<comment type="caution">
    <text evidence="8">The sequence shown here is derived from an EMBL/GenBank/DDBJ whole genome shotgun (WGS) entry which is preliminary data.</text>
</comment>
<dbReference type="CDD" id="cd00609">
    <property type="entry name" value="AAT_like"/>
    <property type="match status" value="1"/>
</dbReference>
<proteinExistence type="inferred from homology"/>
<dbReference type="FunFam" id="3.40.640.10:FF:000053">
    <property type="entry name" value="Aminotransferase, class I"/>
    <property type="match status" value="1"/>
</dbReference>
<dbReference type="Gene3D" id="3.40.640.10">
    <property type="entry name" value="Type I PLP-dependent aspartate aminotransferase-like (Major domain)"/>
    <property type="match status" value="1"/>
</dbReference>
<dbReference type="Gene3D" id="3.90.1150.10">
    <property type="entry name" value="Aspartate Aminotransferase, domain 1"/>
    <property type="match status" value="1"/>
</dbReference>
<comment type="similarity">
    <text evidence="2">Belongs to the class-I pyridoxal-phosphate-dependent aminotransferase family.</text>
</comment>